<dbReference type="SUPFAM" id="SSF81383">
    <property type="entry name" value="F-box domain"/>
    <property type="match status" value="1"/>
</dbReference>
<evidence type="ECO:0000259" key="2">
    <source>
        <dbReference type="PROSITE" id="PS50181"/>
    </source>
</evidence>
<dbReference type="EMBL" id="HBGH01012046">
    <property type="protein sequence ID" value="CAD9234598.1"/>
    <property type="molecule type" value="Transcribed_RNA"/>
</dbReference>
<protein>
    <recommendedName>
        <fullName evidence="2">F-box domain-containing protein</fullName>
    </recommendedName>
</protein>
<dbReference type="PROSITE" id="PS50181">
    <property type="entry name" value="FBOX"/>
    <property type="match status" value="1"/>
</dbReference>
<dbReference type="Pfam" id="PF12937">
    <property type="entry name" value="F-box-like"/>
    <property type="match status" value="1"/>
</dbReference>
<organism evidence="3">
    <name type="scientific">Compsopogon caeruleus</name>
    <dbReference type="NCBI Taxonomy" id="31354"/>
    <lineage>
        <taxon>Eukaryota</taxon>
        <taxon>Rhodophyta</taxon>
        <taxon>Compsopogonophyceae</taxon>
        <taxon>Compsopogonales</taxon>
        <taxon>Compsopogonaceae</taxon>
        <taxon>Compsopogon</taxon>
    </lineage>
</organism>
<dbReference type="AlphaFoldDB" id="A0A7S1TH92"/>
<accession>A0A7S1TH92</accession>
<name>A0A7S1TH92_9RHOD</name>
<evidence type="ECO:0000313" key="3">
    <source>
        <dbReference type="EMBL" id="CAD9234598.1"/>
    </source>
</evidence>
<sequence length="311" mass="35026">MERMETWFDHLPDDLVVKVLGLVGSVRQILQCRMVCRRFRRLIEAPRSRVWENASFEGMRFEPGVEIGRKGVSEIGDGCQRSWKGVVGRSQEKRRRVTSAFKFAKGEDGIQGIHKRRAWGRPGQTAKFATHGQPLFLTKPRGEIFVRHCARAGNQHARMILGIVFEQRSLRAVTFEPHQASRIARGEITAFDVHIQLLPRLVNGDSDPGDESEEAGSPHEDTDDEWLMIHAARSPAQGCVHGGVVGLVRVRPHHSHVRTHDGPSQWSYFLNFEVLATIPLQRPILCAGFRGIWTTSQNLCESVVRAICTSS</sequence>
<proteinExistence type="predicted"/>
<dbReference type="Gene3D" id="1.20.1280.50">
    <property type="match status" value="1"/>
</dbReference>
<dbReference type="CDD" id="cd09917">
    <property type="entry name" value="F-box_SF"/>
    <property type="match status" value="1"/>
</dbReference>
<reference evidence="3" key="1">
    <citation type="submission" date="2021-01" db="EMBL/GenBank/DDBJ databases">
        <authorList>
            <person name="Corre E."/>
            <person name="Pelletier E."/>
            <person name="Niang G."/>
            <person name="Scheremetjew M."/>
            <person name="Finn R."/>
            <person name="Kale V."/>
            <person name="Holt S."/>
            <person name="Cochrane G."/>
            <person name="Meng A."/>
            <person name="Brown T."/>
            <person name="Cohen L."/>
        </authorList>
    </citation>
    <scope>NUCLEOTIDE SEQUENCE</scope>
    <source>
        <strain evidence="3">SAG 36.94</strain>
    </source>
</reference>
<gene>
    <name evidence="3" type="ORF">CCAE0312_LOCUS6687</name>
</gene>
<evidence type="ECO:0000256" key="1">
    <source>
        <dbReference type="SAM" id="MobiDB-lite"/>
    </source>
</evidence>
<feature type="region of interest" description="Disordered" evidence="1">
    <location>
        <begin position="202"/>
        <end position="221"/>
    </location>
</feature>
<dbReference type="InterPro" id="IPR001810">
    <property type="entry name" value="F-box_dom"/>
</dbReference>
<feature type="domain" description="F-box" evidence="2">
    <location>
        <begin position="5"/>
        <end position="54"/>
    </location>
</feature>
<dbReference type="InterPro" id="IPR036047">
    <property type="entry name" value="F-box-like_dom_sf"/>
</dbReference>
<dbReference type="SMART" id="SM00256">
    <property type="entry name" value="FBOX"/>
    <property type="match status" value="1"/>
</dbReference>